<dbReference type="KEGG" id="rcr:NCTC10994_00121"/>
<evidence type="ECO:0000313" key="1">
    <source>
        <dbReference type="EMBL" id="SQI28377.1"/>
    </source>
</evidence>
<dbReference type="AlphaFoldDB" id="A0A2X4TLG7"/>
<accession>A0A2X4TLG7</accession>
<dbReference type="InterPro" id="IPR043746">
    <property type="entry name" value="DUF5691"/>
</dbReference>
<keyword evidence="2" id="KW-1185">Reference proteome</keyword>
<dbReference type="STRING" id="1219011.GCA_001895045_01032"/>
<name>A0A2X4TLG7_9NOCA</name>
<proteinExistence type="predicted"/>
<gene>
    <name evidence="1" type="ORF">NCTC10994_00121</name>
</gene>
<reference evidence="1 2" key="1">
    <citation type="submission" date="2018-06" db="EMBL/GenBank/DDBJ databases">
        <authorList>
            <consortium name="Pathogen Informatics"/>
            <person name="Doyle S."/>
        </authorList>
    </citation>
    <scope>NUCLEOTIDE SEQUENCE [LARGE SCALE GENOMIC DNA]</scope>
    <source>
        <strain evidence="1 2">NCTC10994</strain>
    </source>
</reference>
<dbReference type="Proteomes" id="UP000249091">
    <property type="component" value="Chromosome 1"/>
</dbReference>
<organism evidence="1 2">
    <name type="scientific">Rhodococcus coprophilus</name>
    <dbReference type="NCBI Taxonomy" id="38310"/>
    <lineage>
        <taxon>Bacteria</taxon>
        <taxon>Bacillati</taxon>
        <taxon>Actinomycetota</taxon>
        <taxon>Actinomycetes</taxon>
        <taxon>Mycobacteriales</taxon>
        <taxon>Nocardiaceae</taxon>
        <taxon>Rhodococcus</taxon>
    </lineage>
</organism>
<evidence type="ECO:0000313" key="2">
    <source>
        <dbReference type="Proteomes" id="UP000249091"/>
    </source>
</evidence>
<protein>
    <submittedName>
        <fullName evidence="1">Uncharacterized protein</fullName>
    </submittedName>
</protein>
<dbReference type="EMBL" id="LS483468">
    <property type="protein sequence ID" value="SQI28377.1"/>
    <property type="molecule type" value="Genomic_DNA"/>
</dbReference>
<dbReference type="RefSeq" id="WP_072699050.1">
    <property type="nucleotide sequence ID" value="NZ_JAFBBL010000001.1"/>
</dbReference>
<dbReference type="Pfam" id="PF18944">
    <property type="entry name" value="DUF5691"/>
    <property type="match status" value="1"/>
</dbReference>
<sequence length="474" mass="51416">MTDTFETLSTAALLGTARSAPAPATLHTSDAAAALTGDPASRLLAAAALESAFLTAATLPTVRTLPEPAPDDDRLTLPAAAADRLRGLLVVRSPLLPEWFALAERFRAPHEIVVDLLWFAAPDTPHRKHLLRLAGVRGQWVAAQNPAWSHLVTPDPSDERPWLHGSPLQRRRWFAVLRASNPHAATERLTASWSSETAAQRGALLELLADGLGAHDEALLEQALDDRSRKVRPVALDLLRRLPDSAFAARMTRRVREWTRVAGDELVVDVPNRLDGEALRDGVDDGASRTGGEKMRRLTAVASSAPPAAWQHLAPTPEQILALRVDEPVREALDAGWTAAVAVHRDGDWARAFLRRDGTADTAVAQALPRQMLVSHLLGSSGRALLDPALLGALAAPWPRDLAEKVLIALYREGGTGIRSFQTIITLIAHRAPFELTELLADAATRTDHLDRLNLFATAADTLTLRRTLHEELS</sequence>